<dbReference type="AlphaFoldDB" id="A0A0L0S4I9"/>
<dbReference type="InterPro" id="IPR051038">
    <property type="entry name" value="RMT2/GAMT_Mtase"/>
</dbReference>
<dbReference type="GO" id="GO:0005634">
    <property type="term" value="C:nucleus"/>
    <property type="evidence" value="ECO:0007669"/>
    <property type="project" value="TreeGrafter"/>
</dbReference>
<dbReference type="Gene3D" id="3.40.50.150">
    <property type="entry name" value="Vaccinia Virus protein VP39"/>
    <property type="match status" value="1"/>
</dbReference>
<evidence type="ECO:0000256" key="1">
    <source>
        <dbReference type="ARBA" id="ARBA00022603"/>
    </source>
</evidence>
<keyword evidence="6" id="KW-1185">Reference proteome</keyword>
<dbReference type="GO" id="GO:0019702">
    <property type="term" value="F:protein arginine N5-methyltransferase activity"/>
    <property type="evidence" value="ECO:0007669"/>
    <property type="project" value="TreeGrafter"/>
</dbReference>
<dbReference type="OrthoDB" id="19014at2759"/>
<dbReference type="GO" id="GO:0032259">
    <property type="term" value="P:methylation"/>
    <property type="evidence" value="ECO:0007669"/>
    <property type="project" value="UniProtKB-KW"/>
</dbReference>
<dbReference type="VEuPathDB" id="FungiDB:AMAG_03020"/>
<organism evidence="5 6">
    <name type="scientific">Allomyces macrogynus (strain ATCC 38327)</name>
    <name type="common">Allomyces javanicus var. macrogynus</name>
    <dbReference type="NCBI Taxonomy" id="578462"/>
    <lineage>
        <taxon>Eukaryota</taxon>
        <taxon>Fungi</taxon>
        <taxon>Fungi incertae sedis</taxon>
        <taxon>Blastocladiomycota</taxon>
        <taxon>Blastocladiomycetes</taxon>
        <taxon>Blastocladiales</taxon>
        <taxon>Blastocladiaceae</taxon>
        <taxon>Allomyces</taxon>
    </lineage>
</organism>
<dbReference type="Proteomes" id="UP000054350">
    <property type="component" value="Unassembled WGS sequence"/>
</dbReference>
<keyword evidence="3" id="KW-0949">S-adenosyl-L-methionine</keyword>
<protein>
    <recommendedName>
        <fullName evidence="4">RMT2 domain-containing protein</fullName>
    </recommendedName>
</protein>
<dbReference type="CDD" id="cd02440">
    <property type="entry name" value="AdoMet_MTases"/>
    <property type="match status" value="1"/>
</dbReference>
<dbReference type="InterPro" id="IPR026480">
    <property type="entry name" value="RMT2_dom"/>
</dbReference>
<dbReference type="PROSITE" id="PS51559">
    <property type="entry name" value="SAM_RMT2"/>
    <property type="match status" value="1"/>
</dbReference>
<evidence type="ECO:0000313" key="6">
    <source>
        <dbReference type="Proteomes" id="UP000054350"/>
    </source>
</evidence>
<dbReference type="InterPro" id="IPR029063">
    <property type="entry name" value="SAM-dependent_MTases_sf"/>
</dbReference>
<gene>
    <name evidence="5" type="ORF">AMAG_03020</name>
</gene>
<name>A0A0L0S4I9_ALLM3</name>
<sequence length="205" mass="22387">MGWETPLMRASVDALIPGPGLRVLNVGFGLGIFDKMVAATQPAAHHVIEAHPDVLAFIASGPLAKSIAVHAGTWRDQIPLLIASGIQFDAIYFDTYAEYYDDLADFHRAAAQLLAPGGRYSWFHGGGASNALFNDVYKRIADADAEALGLNVEWTRMEMAPLGDATWHGVRRNYFSLDHYWLPVAIKPAVEVAAAKESRRPVKAE</sequence>
<dbReference type="eggNOG" id="KOG1709">
    <property type="taxonomic scope" value="Eukaryota"/>
</dbReference>
<dbReference type="OMA" id="CLAENIW"/>
<evidence type="ECO:0000313" key="5">
    <source>
        <dbReference type="EMBL" id="KNE57289.1"/>
    </source>
</evidence>
<reference evidence="6" key="2">
    <citation type="submission" date="2009-11" db="EMBL/GenBank/DDBJ databases">
        <title>The Genome Sequence of Allomyces macrogynus strain ATCC 38327.</title>
        <authorList>
            <consortium name="The Broad Institute Genome Sequencing Platform"/>
            <person name="Russ C."/>
            <person name="Cuomo C."/>
            <person name="Shea T."/>
            <person name="Young S.K."/>
            <person name="Zeng Q."/>
            <person name="Koehrsen M."/>
            <person name="Haas B."/>
            <person name="Borodovsky M."/>
            <person name="Guigo R."/>
            <person name="Alvarado L."/>
            <person name="Berlin A."/>
            <person name="Borenstein D."/>
            <person name="Chen Z."/>
            <person name="Engels R."/>
            <person name="Freedman E."/>
            <person name="Gellesch M."/>
            <person name="Goldberg J."/>
            <person name="Griggs A."/>
            <person name="Gujja S."/>
            <person name="Heiman D."/>
            <person name="Hepburn T."/>
            <person name="Howarth C."/>
            <person name="Jen D."/>
            <person name="Larson L."/>
            <person name="Lewis B."/>
            <person name="Mehta T."/>
            <person name="Park D."/>
            <person name="Pearson M."/>
            <person name="Roberts A."/>
            <person name="Saif S."/>
            <person name="Shenoy N."/>
            <person name="Sisk P."/>
            <person name="Stolte C."/>
            <person name="Sykes S."/>
            <person name="Walk T."/>
            <person name="White J."/>
            <person name="Yandava C."/>
            <person name="Burger G."/>
            <person name="Gray M.W."/>
            <person name="Holland P.W.H."/>
            <person name="King N."/>
            <person name="Lang F.B.F."/>
            <person name="Roger A.J."/>
            <person name="Ruiz-Trillo I."/>
            <person name="Lander E."/>
            <person name="Nusbaum C."/>
        </authorList>
    </citation>
    <scope>NUCLEOTIDE SEQUENCE [LARGE SCALE GENOMIC DNA]</scope>
    <source>
        <strain evidence="6">ATCC 38327</strain>
    </source>
</reference>
<evidence type="ECO:0000256" key="3">
    <source>
        <dbReference type="ARBA" id="ARBA00022691"/>
    </source>
</evidence>
<accession>A0A0L0S4I9</accession>
<keyword evidence="2" id="KW-0808">Transferase</keyword>
<keyword evidence="1" id="KW-0489">Methyltransferase</keyword>
<dbReference type="GO" id="GO:0005737">
    <property type="term" value="C:cytoplasm"/>
    <property type="evidence" value="ECO:0007669"/>
    <property type="project" value="TreeGrafter"/>
</dbReference>
<dbReference type="STRING" id="578462.A0A0L0S4I9"/>
<dbReference type="PANTHER" id="PTHR32379:SF1">
    <property type="entry name" value="GUANIDINOACETATE N-METHYLTRANSFERASE"/>
    <property type="match status" value="1"/>
</dbReference>
<dbReference type="PANTHER" id="PTHR32379">
    <property type="entry name" value="GUANIDINOACETATE N-METHYLTRANSFERASE"/>
    <property type="match status" value="1"/>
</dbReference>
<evidence type="ECO:0000256" key="2">
    <source>
        <dbReference type="ARBA" id="ARBA00022679"/>
    </source>
</evidence>
<dbReference type="SUPFAM" id="SSF53335">
    <property type="entry name" value="S-adenosyl-L-methionine-dependent methyltransferases"/>
    <property type="match status" value="1"/>
</dbReference>
<proteinExistence type="predicted"/>
<dbReference type="EMBL" id="GG745331">
    <property type="protein sequence ID" value="KNE57289.1"/>
    <property type="molecule type" value="Genomic_DNA"/>
</dbReference>
<evidence type="ECO:0000259" key="4">
    <source>
        <dbReference type="PROSITE" id="PS51559"/>
    </source>
</evidence>
<feature type="domain" description="RMT2" evidence="4">
    <location>
        <begin position="1"/>
        <end position="205"/>
    </location>
</feature>
<reference evidence="5 6" key="1">
    <citation type="submission" date="2009-11" db="EMBL/GenBank/DDBJ databases">
        <title>Annotation of Allomyces macrogynus ATCC 38327.</title>
        <authorList>
            <consortium name="The Broad Institute Genome Sequencing Platform"/>
            <person name="Russ C."/>
            <person name="Cuomo C."/>
            <person name="Burger G."/>
            <person name="Gray M.W."/>
            <person name="Holland P.W.H."/>
            <person name="King N."/>
            <person name="Lang F.B.F."/>
            <person name="Roger A.J."/>
            <person name="Ruiz-Trillo I."/>
            <person name="Young S.K."/>
            <person name="Zeng Q."/>
            <person name="Gargeya S."/>
            <person name="Fitzgerald M."/>
            <person name="Haas B."/>
            <person name="Abouelleil A."/>
            <person name="Alvarado L."/>
            <person name="Arachchi H.M."/>
            <person name="Berlin A."/>
            <person name="Chapman S.B."/>
            <person name="Gearin G."/>
            <person name="Goldberg J."/>
            <person name="Griggs A."/>
            <person name="Gujja S."/>
            <person name="Hansen M."/>
            <person name="Heiman D."/>
            <person name="Howarth C."/>
            <person name="Larimer J."/>
            <person name="Lui A."/>
            <person name="MacDonald P.J.P."/>
            <person name="McCowen C."/>
            <person name="Montmayeur A."/>
            <person name="Murphy C."/>
            <person name="Neiman D."/>
            <person name="Pearson M."/>
            <person name="Priest M."/>
            <person name="Roberts A."/>
            <person name="Saif S."/>
            <person name="Shea T."/>
            <person name="Sisk P."/>
            <person name="Stolte C."/>
            <person name="Sykes S."/>
            <person name="Wortman J."/>
            <person name="Nusbaum C."/>
            <person name="Birren B."/>
        </authorList>
    </citation>
    <scope>NUCLEOTIDE SEQUENCE [LARGE SCALE GENOMIC DNA]</scope>
    <source>
        <strain evidence="5 6">ATCC 38327</strain>
    </source>
</reference>